<accession>A0A654AGW4</accession>
<reference evidence="1 2" key="1">
    <citation type="submission" date="2019-10" db="EMBL/GenBank/DDBJ databases">
        <authorList>
            <person name="Karimi E."/>
        </authorList>
    </citation>
    <scope>NUCLEOTIDE SEQUENCE [LARGE SCALE GENOMIC DNA]</scope>
    <source>
        <strain evidence="1">Bacillus sp. 71</strain>
    </source>
</reference>
<gene>
    <name evidence="1" type="ORF">BACI71_40671</name>
</gene>
<dbReference type="Proteomes" id="UP000437562">
    <property type="component" value="Unassembled WGS sequence"/>
</dbReference>
<protein>
    <submittedName>
        <fullName evidence="1">Uncharacterized protein</fullName>
    </submittedName>
</protein>
<organism evidence="1 2">
    <name type="scientific">Bacillus mycoides</name>
    <dbReference type="NCBI Taxonomy" id="1405"/>
    <lineage>
        <taxon>Bacteria</taxon>
        <taxon>Bacillati</taxon>
        <taxon>Bacillota</taxon>
        <taxon>Bacilli</taxon>
        <taxon>Bacillales</taxon>
        <taxon>Bacillaceae</taxon>
        <taxon>Bacillus</taxon>
        <taxon>Bacillus cereus group</taxon>
    </lineage>
</organism>
<evidence type="ECO:0000313" key="1">
    <source>
        <dbReference type="EMBL" id="VXC67056.1"/>
    </source>
</evidence>
<sequence>MLFYLEYKEICFDKTIYKRWFYLLQFTKKDTHLSVNTVLLSRIGLENVSQIHIEMISKGETVFINNLTLIAYRVN</sequence>
<dbReference type="EMBL" id="CABWMC010000029">
    <property type="protein sequence ID" value="VXC67056.1"/>
    <property type="molecule type" value="Genomic_DNA"/>
</dbReference>
<name>A0A654AGW4_BACMY</name>
<evidence type="ECO:0000313" key="2">
    <source>
        <dbReference type="Proteomes" id="UP000437562"/>
    </source>
</evidence>
<dbReference type="AlphaFoldDB" id="A0A654AGW4"/>
<proteinExistence type="predicted"/>